<dbReference type="SUPFAM" id="SSF56672">
    <property type="entry name" value="DNA/RNA polymerases"/>
    <property type="match status" value="1"/>
</dbReference>
<sequence length="761" mass="85653">MLKIDLAKAFNHLEWSFIVSALARKGLHGHFINLIHACISSPTFSVLINGQPSHKFKSFRGIRQGCPMSPYLFVIAINELSVALNEALAAHHLQGISLGPDCPSIHSLLFADDLLVCGQATMQEANSMAQLIHHFCYISGQTPNWAKSAILFSTHVSQTTIQEIKQVFPVSIMDNNFTHLGHLLILPAKNRTAAYNFVIDKFLNKLPAYKANMLSHAARLELIRSVFSAIPVYYMSNILFTKKFIAKLTAIIRNFWWTGIRENNSNKSLCLRAWKDICNSKQEGGLGIRNLQAINEGLLLAAAWRLAKDPSSHLHLVLKSKYFHDASIWTAISTTPKHAFWSSILKMLPKLKDHSFYQLTQGNISLWSTPWCSLWDSVHDNLIIQPSGYIYPSLVKDLWIPGQKVWNNDLINSLFQQPLASVIVQTDIIHQDCPDILCWDLTPNGTCSSKSTYKLCLQDIHANPRNTPSQVSLQMKNLLKLIWKQKLMIPRVQTFAWRFLPKALPTCLRVGRFSVHISQYCCRCGQQEDEVHMFFLCDFTRAAWFSHPWFIRTDALVQIYTNIHSIILTLLNMNHLHASVVNILNFMWCLWKARNDYLFNRKKATPHQVNIAATSLSNDFCDLLNSSSHHQPQNSSCILTHTNQLPLQGQTLKSDLLITGPKVYTDASFKCKKIPGLLQGTAATGVGIYISLPHDQKEVSVQIQASTSITSTPLQAEAFALLLAAKVAKCLNISQPTFLTDCLSLASFAASRKITETATPW</sequence>
<dbReference type="AlphaFoldDB" id="A0A8R7V8U4"/>
<evidence type="ECO:0000313" key="3">
    <source>
        <dbReference type="Proteomes" id="UP000015106"/>
    </source>
</evidence>
<evidence type="ECO:0000313" key="2">
    <source>
        <dbReference type="EnsemblPlants" id="TuG1812G0700005590.01.T01.cds299980"/>
    </source>
</evidence>
<reference evidence="2" key="2">
    <citation type="submission" date="2018-03" db="EMBL/GenBank/DDBJ databases">
        <title>The Triticum urartu genome reveals the dynamic nature of wheat genome evolution.</title>
        <authorList>
            <person name="Ling H."/>
            <person name="Ma B."/>
            <person name="Shi X."/>
            <person name="Liu H."/>
            <person name="Dong L."/>
            <person name="Sun H."/>
            <person name="Cao Y."/>
            <person name="Gao Q."/>
            <person name="Zheng S."/>
            <person name="Li Y."/>
            <person name="Yu Y."/>
            <person name="Du H."/>
            <person name="Qi M."/>
            <person name="Li Y."/>
            <person name="Yu H."/>
            <person name="Cui Y."/>
            <person name="Wang N."/>
            <person name="Chen C."/>
            <person name="Wu H."/>
            <person name="Zhao Y."/>
            <person name="Zhang J."/>
            <person name="Li Y."/>
            <person name="Zhou W."/>
            <person name="Zhang B."/>
            <person name="Hu W."/>
            <person name="Eijk M."/>
            <person name="Tang J."/>
            <person name="Witsenboer H."/>
            <person name="Zhao S."/>
            <person name="Li Z."/>
            <person name="Zhang A."/>
            <person name="Wang D."/>
            <person name="Liang C."/>
        </authorList>
    </citation>
    <scope>NUCLEOTIDE SEQUENCE [LARGE SCALE GENOMIC DNA]</scope>
    <source>
        <strain evidence="2">cv. G1812</strain>
    </source>
</reference>
<evidence type="ECO:0000259" key="1">
    <source>
        <dbReference type="PROSITE" id="PS50878"/>
    </source>
</evidence>
<dbReference type="Pfam" id="PF00078">
    <property type="entry name" value="RVT_1"/>
    <property type="match status" value="1"/>
</dbReference>
<dbReference type="Pfam" id="PF13966">
    <property type="entry name" value="zf-RVT"/>
    <property type="match status" value="1"/>
</dbReference>
<dbReference type="Gramene" id="TuG1812G0700005590.01.T01">
    <property type="protein sequence ID" value="TuG1812G0700005590.01.T01.cds299980"/>
    <property type="gene ID" value="TuG1812G0700005590.01"/>
</dbReference>
<accession>A0A8R7V8U4</accession>
<dbReference type="InterPro" id="IPR026960">
    <property type="entry name" value="RVT-Znf"/>
</dbReference>
<dbReference type="InterPro" id="IPR043502">
    <property type="entry name" value="DNA/RNA_pol_sf"/>
</dbReference>
<dbReference type="PROSITE" id="PS50878">
    <property type="entry name" value="RT_POL"/>
    <property type="match status" value="1"/>
</dbReference>
<dbReference type="Proteomes" id="UP000015106">
    <property type="component" value="Chromosome 7"/>
</dbReference>
<dbReference type="PANTHER" id="PTHR33116">
    <property type="entry name" value="REVERSE TRANSCRIPTASE ZINC-BINDING DOMAIN-CONTAINING PROTEIN-RELATED-RELATED"/>
    <property type="match status" value="1"/>
</dbReference>
<organism evidence="2 3">
    <name type="scientific">Triticum urartu</name>
    <name type="common">Red wild einkorn</name>
    <name type="synonym">Crithodium urartu</name>
    <dbReference type="NCBI Taxonomy" id="4572"/>
    <lineage>
        <taxon>Eukaryota</taxon>
        <taxon>Viridiplantae</taxon>
        <taxon>Streptophyta</taxon>
        <taxon>Embryophyta</taxon>
        <taxon>Tracheophyta</taxon>
        <taxon>Spermatophyta</taxon>
        <taxon>Magnoliopsida</taxon>
        <taxon>Liliopsida</taxon>
        <taxon>Poales</taxon>
        <taxon>Poaceae</taxon>
        <taxon>BOP clade</taxon>
        <taxon>Pooideae</taxon>
        <taxon>Triticodae</taxon>
        <taxon>Triticeae</taxon>
        <taxon>Triticinae</taxon>
        <taxon>Triticum</taxon>
    </lineage>
</organism>
<protein>
    <recommendedName>
        <fullName evidence="1">Reverse transcriptase domain-containing protein</fullName>
    </recommendedName>
</protein>
<dbReference type="InterPro" id="IPR000477">
    <property type="entry name" value="RT_dom"/>
</dbReference>
<dbReference type="EnsemblPlants" id="TuG1812G0700005590.01.T01">
    <property type="protein sequence ID" value="TuG1812G0700005590.01.T01.cds299980"/>
    <property type="gene ID" value="TuG1812G0700005590.01"/>
</dbReference>
<name>A0A8R7V8U4_TRIUA</name>
<feature type="domain" description="Reverse transcriptase" evidence="1">
    <location>
        <begin position="1"/>
        <end position="184"/>
    </location>
</feature>
<dbReference type="PANTHER" id="PTHR33116:SF86">
    <property type="entry name" value="REVERSE TRANSCRIPTASE DOMAIN-CONTAINING PROTEIN"/>
    <property type="match status" value="1"/>
</dbReference>
<reference evidence="3" key="1">
    <citation type="journal article" date="2013" name="Nature">
        <title>Draft genome of the wheat A-genome progenitor Triticum urartu.</title>
        <authorList>
            <person name="Ling H.Q."/>
            <person name="Zhao S."/>
            <person name="Liu D."/>
            <person name="Wang J."/>
            <person name="Sun H."/>
            <person name="Zhang C."/>
            <person name="Fan H."/>
            <person name="Li D."/>
            <person name="Dong L."/>
            <person name="Tao Y."/>
            <person name="Gao C."/>
            <person name="Wu H."/>
            <person name="Li Y."/>
            <person name="Cui Y."/>
            <person name="Guo X."/>
            <person name="Zheng S."/>
            <person name="Wang B."/>
            <person name="Yu K."/>
            <person name="Liang Q."/>
            <person name="Yang W."/>
            <person name="Lou X."/>
            <person name="Chen J."/>
            <person name="Feng M."/>
            <person name="Jian J."/>
            <person name="Zhang X."/>
            <person name="Luo G."/>
            <person name="Jiang Y."/>
            <person name="Liu J."/>
            <person name="Wang Z."/>
            <person name="Sha Y."/>
            <person name="Zhang B."/>
            <person name="Wu H."/>
            <person name="Tang D."/>
            <person name="Shen Q."/>
            <person name="Xue P."/>
            <person name="Zou S."/>
            <person name="Wang X."/>
            <person name="Liu X."/>
            <person name="Wang F."/>
            <person name="Yang Y."/>
            <person name="An X."/>
            <person name="Dong Z."/>
            <person name="Zhang K."/>
            <person name="Zhang X."/>
            <person name="Luo M.C."/>
            <person name="Dvorak J."/>
            <person name="Tong Y."/>
            <person name="Wang J."/>
            <person name="Yang H."/>
            <person name="Li Z."/>
            <person name="Wang D."/>
            <person name="Zhang A."/>
            <person name="Wang J."/>
        </authorList>
    </citation>
    <scope>NUCLEOTIDE SEQUENCE</scope>
    <source>
        <strain evidence="3">cv. G1812</strain>
    </source>
</reference>
<keyword evidence="3" id="KW-1185">Reference proteome</keyword>
<reference evidence="2" key="3">
    <citation type="submission" date="2022-06" db="UniProtKB">
        <authorList>
            <consortium name="EnsemblPlants"/>
        </authorList>
    </citation>
    <scope>IDENTIFICATION</scope>
</reference>
<proteinExistence type="predicted"/>